<proteinExistence type="predicted"/>
<reference evidence="2" key="2">
    <citation type="journal article" date="2016" name="Sci. Rep.">
        <title>Dictyocaulus viviparus genome, variome and transcriptome elucidate lungworm biology and support future intervention.</title>
        <authorList>
            <person name="McNulty S.N."/>
            <person name="Strube C."/>
            <person name="Rosa B.A."/>
            <person name="Martin J.C."/>
            <person name="Tyagi R."/>
            <person name="Choi Y.J."/>
            <person name="Wang Q."/>
            <person name="Hallsworth Pepin K."/>
            <person name="Zhang X."/>
            <person name="Ozersky P."/>
            <person name="Wilson R.K."/>
            <person name="Sternberg P.W."/>
            <person name="Gasser R.B."/>
            <person name="Mitreva M."/>
        </authorList>
    </citation>
    <scope>NUCLEOTIDE SEQUENCE [LARGE SCALE GENOMIC DNA]</scope>
    <source>
        <strain evidence="2">HannoverDv2000</strain>
    </source>
</reference>
<dbReference type="Proteomes" id="UP000053766">
    <property type="component" value="Unassembled WGS sequence"/>
</dbReference>
<evidence type="ECO:0000313" key="1">
    <source>
        <dbReference type="EMBL" id="KJH48471.1"/>
    </source>
</evidence>
<gene>
    <name evidence="1" type="ORF">DICVIV_05455</name>
</gene>
<reference evidence="1 2" key="1">
    <citation type="submission" date="2013-11" db="EMBL/GenBank/DDBJ databases">
        <title>Draft genome of the bovine lungworm Dictyocaulus viviparus.</title>
        <authorList>
            <person name="Mitreva M."/>
        </authorList>
    </citation>
    <scope>NUCLEOTIDE SEQUENCE [LARGE SCALE GENOMIC DNA]</scope>
    <source>
        <strain evidence="1 2">HannoverDv2000</strain>
    </source>
</reference>
<dbReference type="EMBL" id="KN716267">
    <property type="protein sequence ID" value="KJH48471.1"/>
    <property type="molecule type" value="Genomic_DNA"/>
</dbReference>
<name>A0A0D8Y1J2_DICVI</name>
<dbReference type="AlphaFoldDB" id="A0A0D8Y1J2"/>
<evidence type="ECO:0000313" key="2">
    <source>
        <dbReference type="Proteomes" id="UP000053766"/>
    </source>
</evidence>
<sequence>MTNGITDDTGYVGEMYRYRSSTGEYGPFVAHFHEREEFYCLLHPTCILRIPLRSTLKLTNNDSRMNVADMC</sequence>
<accession>A0A0D8Y1J2</accession>
<protein>
    <submittedName>
        <fullName evidence="1">Uncharacterized protein</fullName>
    </submittedName>
</protein>
<organism evidence="1 2">
    <name type="scientific">Dictyocaulus viviparus</name>
    <name type="common">Bovine lungworm</name>
    <dbReference type="NCBI Taxonomy" id="29172"/>
    <lineage>
        <taxon>Eukaryota</taxon>
        <taxon>Metazoa</taxon>
        <taxon>Ecdysozoa</taxon>
        <taxon>Nematoda</taxon>
        <taxon>Chromadorea</taxon>
        <taxon>Rhabditida</taxon>
        <taxon>Rhabditina</taxon>
        <taxon>Rhabditomorpha</taxon>
        <taxon>Strongyloidea</taxon>
        <taxon>Metastrongylidae</taxon>
        <taxon>Dictyocaulus</taxon>
    </lineage>
</organism>
<keyword evidence="2" id="KW-1185">Reference proteome</keyword>